<reference evidence="2 3" key="1">
    <citation type="submission" date="2019-12" db="EMBL/GenBank/DDBJ databases">
        <authorList>
            <person name="Li M."/>
        </authorList>
    </citation>
    <scope>NUCLEOTIDE SEQUENCE [LARGE SCALE GENOMIC DNA]</scope>
    <source>
        <strain evidence="2 3">GBMRC 2024</strain>
    </source>
</reference>
<feature type="transmembrane region" description="Helical" evidence="1">
    <location>
        <begin position="20"/>
        <end position="40"/>
    </location>
</feature>
<sequence>MRQAERRGAAAAVRAGDAGAIRRAGIILLSSLILLAAYALPGKAATDEQVNDFLKVTGFDVALESIQLSAEAGPQMLNLQQSDFATTWKVLTDDIFAPATLKSMGEKMIQAKISDEELAFASDFYSGDLGKRLVEAENASHMDTDQDRSAKSQDVLAKLIDDGKTDRVALLDRLNAAVDAADDSEISMADVQFRFLTAARDAGIIDFQVDDQTLHDSLKENAKANKDQNRMNALINSAYTYRDFTDAELETYAKALEDPKMQAVYKLMNDVQYEVMAERFEAAAAKLKGVEPSTDL</sequence>
<keyword evidence="1" id="KW-0472">Membrane</keyword>
<proteinExistence type="predicted"/>
<keyword evidence="1" id="KW-0812">Transmembrane</keyword>
<accession>A0A6L7FYN0</accession>
<evidence type="ECO:0008006" key="4">
    <source>
        <dbReference type="Google" id="ProtNLM"/>
    </source>
</evidence>
<organism evidence="2 3">
    <name type="scientific">Pseudooceanicola albus</name>
    <dbReference type="NCBI Taxonomy" id="2692189"/>
    <lineage>
        <taxon>Bacteria</taxon>
        <taxon>Pseudomonadati</taxon>
        <taxon>Pseudomonadota</taxon>
        <taxon>Alphaproteobacteria</taxon>
        <taxon>Rhodobacterales</taxon>
        <taxon>Paracoccaceae</taxon>
        <taxon>Pseudooceanicola</taxon>
    </lineage>
</organism>
<evidence type="ECO:0000313" key="2">
    <source>
        <dbReference type="EMBL" id="MXN16410.1"/>
    </source>
</evidence>
<keyword evidence="3" id="KW-1185">Reference proteome</keyword>
<evidence type="ECO:0000313" key="3">
    <source>
        <dbReference type="Proteomes" id="UP000477911"/>
    </source>
</evidence>
<dbReference type="Proteomes" id="UP000477911">
    <property type="component" value="Unassembled WGS sequence"/>
</dbReference>
<keyword evidence="1" id="KW-1133">Transmembrane helix</keyword>
<name>A0A6L7FYN0_9RHOB</name>
<comment type="caution">
    <text evidence="2">The sequence shown here is derived from an EMBL/GenBank/DDBJ whole genome shotgun (WGS) entry which is preliminary data.</text>
</comment>
<dbReference type="RefSeq" id="WP_160890950.1">
    <property type="nucleotide sequence ID" value="NZ_WUMU01000001.1"/>
</dbReference>
<dbReference type="EMBL" id="WUMU01000001">
    <property type="protein sequence ID" value="MXN16410.1"/>
    <property type="molecule type" value="Genomic_DNA"/>
</dbReference>
<protein>
    <recommendedName>
        <fullName evidence="4">DUF2059 domain-containing protein</fullName>
    </recommendedName>
</protein>
<gene>
    <name evidence="2" type="ORF">GR170_01075</name>
</gene>
<evidence type="ECO:0000256" key="1">
    <source>
        <dbReference type="SAM" id="Phobius"/>
    </source>
</evidence>
<dbReference type="AlphaFoldDB" id="A0A6L7FYN0"/>